<dbReference type="HOGENOM" id="CLU_957318_0_0_1"/>
<proteinExistence type="predicted"/>
<evidence type="ECO:0000313" key="3">
    <source>
        <dbReference type="Proteomes" id="UP000000305"/>
    </source>
</evidence>
<organism evidence="2 3">
    <name type="scientific">Daphnia pulex</name>
    <name type="common">Water flea</name>
    <dbReference type="NCBI Taxonomy" id="6669"/>
    <lineage>
        <taxon>Eukaryota</taxon>
        <taxon>Metazoa</taxon>
        <taxon>Ecdysozoa</taxon>
        <taxon>Arthropoda</taxon>
        <taxon>Crustacea</taxon>
        <taxon>Branchiopoda</taxon>
        <taxon>Diplostraca</taxon>
        <taxon>Cladocera</taxon>
        <taxon>Anomopoda</taxon>
        <taxon>Daphniidae</taxon>
        <taxon>Daphnia</taxon>
    </lineage>
</organism>
<dbReference type="KEGG" id="dpx:DAPPUDRAFT_95752"/>
<sequence length="291" mass="32049">MGKQTRSLSLVVGDDEASGGQSIGVDLLQCSFIDGCAAGAAARCTIQNRTPATTEPDGLYSSWPKNQDKVDGQSDKSCSSHLTRGRESTLRYPSLSCNCVRVGSVIHSPPKSMSFLLANNRREFPANNGNNRQEPSKPKSFREIFDSTNILRTADRLQLEIEWFTACQPGCAAGWAVANGVWRIDSISPQQGDSLAGAPCWVTYYDSFSTPMRRFLKPGDIRYLRQQSDDTHTIGLYGKSLTKTHEQPANTQQRDPTVLVRAAVGNGSIRLKSEGSQWAKGYIIIRVWRDV</sequence>
<reference evidence="2 3" key="1">
    <citation type="journal article" date="2011" name="Science">
        <title>The ecoresponsive genome of Daphnia pulex.</title>
        <authorList>
            <person name="Colbourne J.K."/>
            <person name="Pfrender M.E."/>
            <person name="Gilbert D."/>
            <person name="Thomas W.K."/>
            <person name="Tucker A."/>
            <person name="Oakley T.H."/>
            <person name="Tokishita S."/>
            <person name="Aerts A."/>
            <person name="Arnold G.J."/>
            <person name="Basu M.K."/>
            <person name="Bauer D.J."/>
            <person name="Caceres C.E."/>
            <person name="Carmel L."/>
            <person name="Casola C."/>
            <person name="Choi J.H."/>
            <person name="Detter J.C."/>
            <person name="Dong Q."/>
            <person name="Dusheyko S."/>
            <person name="Eads B.D."/>
            <person name="Frohlich T."/>
            <person name="Geiler-Samerotte K.A."/>
            <person name="Gerlach D."/>
            <person name="Hatcher P."/>
            <person name="Jogdeo S."/>
            <person name="Krijgsveld J."/>
            <person name="Kriventseva E.V."/>
            <person name="Kultz D."/>
            <person name="Laforsch C."/>
            <person name="Lindquist E."/>
            <person name="Lopez J."/>
            <person name="Manak J.R."/>
            <person name="Muller J."/>
            <person name="Pangilinan J."/>
            <person name="Patwardhan R.P."/>
            <person name="Pitluck S."/>
            <person name="Pritham E.J."/>
            <person name="Rechtsteiner A."/>
            <person name="Rho M."/>
            <person name="Rogozin I.B."/>
            <person name="Sakarya O."/>
            <person name="Salamov A."/>
            <person name="Schaack S."/>
            <person name="Shapiro H."/>
            <person name="Shiga Y."/>
            <person name="Skalitzky C."/>
            <person name="Smith Z."/>
            <person name="Souvorov A."/>
            <person name="Sung W."/>
            <person name="Tang Z."/>
            <person name="Tsuchiya D."/>
            <person name="Tu H."/>
            <person name="Vos H."/>
            <person name="Wang M."/>
            <person name="Wolf Y.I."/>
            <person name="Yamagata H."/>
            <person name="Yamada T."/>
            <person name="Ye Y."/>
            <person name="Shaw J.R."/>
            <person name="Andrews J."/>
            <person name="Crease T.J."/>
            <person name="Tang H."/>
            <person name="Lucas S.M."/>
            <person name="Robertson H.M."/>
            <person name="Bork P."/>
            <person name="Koonin E.V."/>
            <person name="Zdobnov E.M."/>
            <person name="Grigoriev I.V."/>
            <person name="Lynch M."/>
            <person name="Boore J.L."/>
        </authorList>
    </citation>
    <scope>NUCLEOTIDE SEQUENCE [LARGE SCALE GENOMIC DNA]</scope>
</reference>
<name>E9FUN6_DAPPU</name>
<accession>E9FUN6</accession>
<keyword evidence="3" id="KW-1185">Reference proteome</keyword>
<gene>
    <name evidence="2" type="ORF">DAPPUDRAFT_95752</name>
</gene>
<protein>
    <submittedName>
        <fullName evidence="2">Uncharacterized protein</fullName>
    </submittedName>
</protein>
<evidence type="ECO:0000313" key="2">
    <source>
        <dbReference type="EMBL" id="EFX88893.1"/>
    </source>
</evidence>
<evidence type="ECO:0000256" key="1">
    <source>
        <dbReference type="SAM" id="MobiDB-lite"/>
    </source>
</evidence>
<dbReference type="InParanoid" id="E9FUN6"/>
<dbReference type="Proteomes" id="UP000000305">
    <property type="component" value="Unassembled WGS sequence"/>
</dbReference>
<dbReference type="AlphaFoldDB" id="E9FUN6"/>
<dbReference type="EMBL" id="GL732525">
    <property type="protein sequence ID" value="EFX88893.1"/>
    <property type="molecule type" value="Genomic_DNA"/>
</dbReference>
<feature type="region of interest" description="Disordered" evidence="1">
    <location>
        <begin position="50"/>
        <end position="82"/>
    </location>
</feature>